<comment type="similarity">
    <text evidence="2">Belongs to the SKI family.</text>
</comment>
<feature type="compositionally biased region" description="Basic residues" evidence="7">
    <location>
        <begin position="252"/>
        <end position="262"/>
    </location>
</feature>
<name>A0A6L2PUM0_COPFO</name>
<feature type="compositionally biased region" description="Polar residues" evidence="7">
    <location>
        <begin position="269"/>
        <end position="280"/>
    </location>
</feature>
<dbReference type="GO" id="GO:0000978">
    <property type="term" value="F:RNA polymerase II cis-regulatory region sequence-specific DNA binding"/>
    <property type="evidence" value="ECO:0007669"/>
    <property type="project" value="TreeGrafter"/>
</dbReference>
<dbReference type="CDD" id="cd21080">
    <property type="entry name" value="DHD_Skor"/>
    <property type="match status" value="1"/>
</dbReference>
<feature type="region of interest" description="Disordered" evidence="7">
    <location>
        <begin position="395"/>
        <end position="444"/>
    </location>
</feature>
<evidence type="ECO:0000259" key="8">
    <source>
        <dbReference type="SMART" id="SM01046"/>
    </source>
</evidence>
<evidence type="ECO:0000256" key="3">
    <source>
        <dbReference type="ARBA" id="ARBA00022491"/>
    </source>
</evidence>
<evidence type="ECO:0000256" key="2">
    <source>
        <dbReference type="ARBA" id="ARBA00009513"/>
    </source>
</evidence>
<dbReference type="GO" id="GO:0030514">
    <property type="term" value="P:negative regulation of BMP signaling pathway"/>
    <property type="evidence" value="ECO:0007669"/>
    <property type="project" value="TreeGrafter"/>
</dbReference>
<dbReference type="Pfam" id="PF02437">
    <property type="entry name" value="Ski_Sno_DHD"/>
    <property type="match status" value="1"/>
</dbReference>
<keyword evidence="6" id="KW-0539">Nucleus</keyword>
<keyword evidence="4" id="KW-0805">Transcription regulation</keyword>
<evidence type="ECO:0000313" key="10">
    <source>
        <dbReference type="Proteomes" id="UP000502823"/>
    </source>
</evidence>
<dbReference type="OrthoDB" id="3938623at2759"/>
<feature type="region of interest" description="Disordered" evidence="7">
    <location>
        <begin position="1"/>
        <end position="34"/>
    </location>
</feature>
<dbReference type="AlphaFoldDB" id="A0A6L2PUM0"/>
<protein>
    <recommendedName>
        <fullName evidence="8">c-SKI SMAD4-binding domain-containing protein</fullName>
    </recommendedName>
</protein>
<dbReference type="InParanoid" id="A0A6L2PUM0"/>
<keyword evidence="3" id="KW-0678">Repressor</keyword>
<comment type="caution">
    <text evidence="9">The sequence shown here is derived from an EMBL/GenBank/DDBJ whole genome shotgun (WGS) entry which is preliminary data.</text>
</comment>
<dbReference type="Pfam" id="PF08782">
    <property type="entry name" value="c-SKI_SMAD_bind"/>
    <property type="match status" value="1"/>
</dbReference>
<dbReference type="Gene3D" id="3.10.390.10">
    <property type="entry name" value="SAND domain-like"/>
    <property type="match status" value="1"/>
</dbReference>
<dbReference type="GO" id="GO:0005737">
    <property type="term" value="C:cytoplasm"/>
    <property type="evidence" value="ECO:0007669"/>
    <property type="project" value="TreeGrafter"/>
</dbReference>
<feature type="compositionally biased region" description="Acidic residues" evidence="7">
    <location>
        <begin position="400"/>
        <end position="420"/>
    </location>
</feature>
<dbReference type="GO" id="GO:0000122">
    <property type="term" value="P:negative regulation of transcription by RNA polymerase II"/>
    <property type="evidence" value="ECO:0007669"/>
    <property type="project" value="TreeGrafter"/>
</dbReference>
<keyword evidence="10" id="KW-1185">Reference proteome</keyword>
<dbReference type="SUPFAM" id="SSF46955">
    <property type="entry name" value="Putative DNA-binding domain"/>
    <property type="match status" value="1"/>
</dbReference>
<gene>
    <name evidence="9" type="ORF">Cfor_08787</name>
</gene>
<proteinExistence type="inferred from homology"/>
<feature type="region of interest" description="Disordered" evidence="7">
    <location>
        <begin position="249"/>
        <end position="297"/>
    </location>
</feature>
<evidence type="ECO:0000256" key="4">
    <source>
        <dbReference type="ARBA" id="ARBA00023015"/>
    </source>
</evidence>
<evidence type="ECO:0000256" key="1">
    <source>
        <dbReference type="ARBA" id="ARBA00004123"/>
    </source>
</evidence>
<feature type="compositionally biased region" description="Basic and acidic residues" evidence="7">
    <location>
        <begin position="16"/>
        <end position="25"/>
    </location>
</feature>
<dbReference type="GO" id="GO:0000981">
    <property type="term" value="F:DNA-binding transcription factor activity, RNA polymerase II-specific"/>
    <property type="evidence" value="ECO:0007669"/>
    <property type="project" value="TreeGrafter"/>
</dbReference>
<evidence type="ECO:0000256" key="6">
    <source>
        <dbReference type="ARBA" id="ARBA00023242"/>
    </source>
</evidence>
<dbReference type="EMBL" id="BLKM01008640">
    <property type="protein sequence ID" value="GFG34338.1"/>
    <property type="molecule type" value="Genomic_DNA"/>
</dbReference>
<dbReference type="Proteomes" id="UP000502823">
    <property type="component" value="Unassembled WGS sequence"/>
</dbReference>
<reference evidence="10" key="1">
    <citation type="submission" date="2020-01" db="EMBL/GenBank/DDBJ databases">
        <title>Draft genome sequence of the Termite Coptotermes fromosanus.</title>
        <authorList>
            <person name="Itakura S."/>
            <person name="Yosikawa Y."/>
            <person name="Umezawa K."/>
        </authorList>
    </citation>
    <scope>NUCLEOTIDE SEQUENCE [LARGE SCALE GENOMIC DNA]</scope>
</reference>
<dbReference type="GO" id="GO:0005634">
    <property type="term" value="C:nucleus"/>
    <property type="evidence" value="ECO:0007669"/>
    <property type="project" value="UniProtKB-SubCell"/>
</dbReference>
<evidence type="ECO:0000256" key="5">
    <source>
        <dbReference type="ARBA" id="ARBA00023163"/>
    </source>
</evidence>
<dbReference type="InterPro" id="IPR010919">
    <property type="entry name" value="SAND-like_dom_sf"/>
</dbReference>
<keyword evidence="5" id="KW-0804">Transcription</keyword>
<feature type="compositionally biased region" description="Basic residues" evidence="7">
    <location>
        <begin position="435"/>
        <end position="444"/>
    </location>
</feature>
<dbReference type="Gene3D" id="3.10.260.20">
    <property type="entry name" value="Ski"/>
    <property type="match status" value="1"/>
</dbReference>
<dbReference type="GO" id="GO:0005667">
    <property type="term" value="C:transcription regulator complex"/>
    <property type="evidence" value="ECO:0007669"/>
    <property type="project" value="TreeGrafter"/>
</dbReference>
<evidence type="ECO:0000256" key="7">
    <source>
        <dbReference type="SAM" id="MobiDB-lite"/>
    </source>
</evidence>
<dbReference type="PANTHER" id="PTHR10005:SF26">
    <property type="entry name" value="CORL"/>
    <property type="match status" value="1"/>
</dbReference>
<dbReference type="InterPro" id="IPR009061">
    <property type="entry name" value="DNA-bd_dom_put_sf"/>
</dbReference>
<sequence length="444" mass="49319">MDSNTGIPLTSASHVTETRSSKEQKLSPNQQQLNSKPNQVSTVLLYGIPIVSLMIESQERLCLAQISNTLLKDFSYNEIHNRRVALGITCVQCTPVQLEILRRAGAMPVSSRRCGMITRREAERLCKSFLGDNAPPRLPEDFAFSVHHECAWGCRGAFLPARYNSSRAKCIKCTFCGLFFSPNKFIFHSHRTGPGAKYVQPDAANFNSWRRHMKLSGSPPDEIVHAWEDVKAMFNGGTRKRLLASAAVVHNQSHHHHHHHHPPSTPTPAKQTKVTQETSPTPLPFSATPASLPAPPPRVPPFPDLPLPLSHSLVMDYVWHHSTSSIKHHQFPFPSYAAALPWLAKRGSPFLGFGPAPHPDGSLHATVGPQPGDNKLHQSAFRPVYPVLPRPLETEKQPDYELETCSDEETVDIETTEEEAPAPTDSSSNCWSKGQVKRLGLKRE</sequence>
<evidence type="ECO:0000313" key="9">
    <source>
        <dbReference type="EMBL" id="GFG34338.1"/>
    </source>
</evidence>
<dbReference type="GO" id="GO:0046332">
    <property type="term" value="F:SMAD binding"/>
    <property type="evidence" value="ECO:0007669"/>
    <property type="project" value="InterPro"/>
</dbReference>
<dbReference type="InterPro" id="IPR014890">
    <property type="entry name" value="c-SKI_SMAD4-bd_dom"/>
</dbReference>
<dbReference type="InterPro" id="IPR037000">
    <property type="entry name" value="Ski_DNA-bd_sf"/>
</dbReference>
<dbReference type="FunFam" id="3.10.390.10:FF:000001">
    <property type="entry name" value="SKI family transcriptional corepressor 1"/>
    <property type="match status" value="1"/>
</dbReference>
<comment type="subcellular location">
    <subcellularLocation>
        <location evidence="1">Nucleus</location>
    </subcellularLocation>
</comment>
<dbReference type="InterPro" id="IPR023216">
    <property type="entry name" value="Tscrpt_reg_SKI_SnoN"/>
</dbReference>
<feature type="compositionally biased region" description="Polar residues" evidence="7">
    <location>
        <begin position="1"/>
        <end position="15"/>
    </location>
</feature>
<dbReference type="FunFam" id="3.10.260.20:FF:000003">
    <property type="entry name" value="SKI family transcriptional corepressor 1 homolog-B-like"/>
    <property type="match status" value="1"/>
</dbReference>
<feature type="domain" description="c-SKI SMAD4-binding" evidence="8">
    <location>
        <begin position="143"/>
        <end position="235"/>
    </location>
</feature>
<dbReference type="InterPro" id="IPR003380">
    <property type="entry name" value="SKI/SNO/DAC"/>
</dbReference>
<dbReference type="SMART" id="SM01046">
    <property type="entry name" value="c-SKI_SMAD_bind"/>
    <property type="match status" value="1"/>
</dbReference>
<organism evidence="9 10">
    <name type="scientific">Coptotermes formosanus</name>
    <name type="common">Formosan subterranean termite</name>
    <dbReference type="NCBI Taxonomy" id="36987"/>
    <lineage>
        <taxon>Eukaryota</taxon>
        <taxon>Metazoa</taxon>
        <taxon>Ecdysozoa</taxon>
        <taxon>Arthropoda</taxon>
        <taxon>Hexapoda</taxon>
        <taxon>Insecta</taxon>
        <taxon>Pterygota</taxon>
        <taxon>Neoptera</taxon>
        <taxon>Polyneoptera</taxon>
        <taxon>Dictyoptera</taxon>
        <taxon>Blattodea</taxon>
        <taxon>Blattoidea</taxon>
        <taxon>Termitoidae</taxon>
        <taxon>Rhinotermitidae</taxon>
        <taxon>Coptotermes</taxon>
    </lineage>
</organism>
<accession>A0A6L2PUM0</accession>
<dbReference type="SUPFAM" id="SSF63763">
    <property type="entry name" value="SAND domain-like"/>
    <property type="match status" value="1"/>
</dbReference>
<dbReference type="PANTHER" id="PTHR10005">
    <property type="entry name" value="SKI ONCOGENE-RELATED"/>
    <property type="match status" value="1"/>
</dbReference>